<accession>A0A3B3HCT3</accession>
<dbReference type="GeneTree" id="ENSGT00950000182933"/>
<organism evidence="10 11">
    <name type="scientific">Oryzias latipes</name>
    <name type="common">Japanese rice fish</name>
    <name type="synonym">Japanese killifish</name>
    <dbReference type="NCBI Taxonomy" id="8090"/>
    <lineage>
        <taxon>Eukaryota</taxon>
        <taxon>Metazoa</taxon>
        <taxon>Chordata</taxon>
        <taxon>Craniata</taxon>
        <taxon>Vertebrata</taxon>
        <taxon>Euteleostomi</taxon>
        <taxon>Actinopterygii</taxon>
        <taxon>Neopterygii</taxon>
        <taxon>Teleostei</taxon>
        <taxon>Neoteleostei</taxon>
        <taxon>Acanthomorphata</taxon>
        <taxon>Ovalentaria</taxon>
        <taxon>Atherinomorphae</taxon>
        <taxon>Beloniformes</taxon>
        <taxon>Adrianichthyidae</taxon>
        <taxon>Oryziinae</taxon>
        <taxon>Oryzias</taxon>
    </lineage>
</organism>
<evidence type="ECO:0000256" key="2">
    <source>
        <dbReference type="ARBA" id="ARBA00022692"/>
    </source>
</evidence>
<dbReference type="Proteomes" id="UP000001038">
    <property type="component" value="Chromosome 8"/>
</dbReference>
<reference evidence="10 11" key="1">
    <citation type="journal article" date="2007" name="Nature">
        <title>The medaka draft genome and insights into vertebrate genome evolution.</title>
        <authorList>
            <person name="Kasahara M."/>
            <person name="Naruse K."/>
            <person name="Sasaki S."/>
            <person name="Nakatani Y."/>
            <person name="Qu W."/>
            <person name="Ahsan B."/>
            <person name="Yamada T."/>
            <person name="Nagayasu Y."/>
            <person name="Doi K."/>
            <person name="Kasai Y."/>
            <person name="Jindo T."/>
            <person name="Kobayashi D."/>
            <person name="Shimada A."/>
            <person name="Toyoda A."/>
            <person name="Kuroki Y."/>
            <person name="Fujiyama A."/>
            <person name="Sasaki T."/>
            <person name="Shimizu A."/>
            <person name="Asakawa S."/>
            <person name="Shimizu N."/>
            <person name="Hashimoto S."/>
            <person name="Yang J."/>
            <person name="Lee Y."/>
            <person name="Matsushima K."/>
            <person name="Sugano S."/>
            <person name="Sakaizumi M."/>
            <person name="Narita T."/>
            <person name="Ohishi K."/>
            <person name="Haga S."/>
            <person name="Ohta F."/>
            <person name="Nomoto H."/>
            <person name="Nogata K."/>
            <person name="Morishita T."/>
            <person name="Endo T."/>
            <person name="Shin-I T."/>
            <person name="Takeda H."/>
            <person name="Morishita S."/>
            <person name="Kohara Y."/>
        </authorList>
    </citation>
    <scope>NUCLEOTIDE SEQUENCE [LARGE SCALE GENOMIC DNA]</scope>
    <source>
        <strain evidence="10 11">Hd-rR</strain>
    </source>
</reference>
<keyword evidence="5 7" id="KW-0472">Membrane</keyword>
<comment type="subcellular location">
    <subcellularLocation>
        <location evidence="1">Membrane</location>
        <topology evidence="1">Multi-pass membrane protein</topology>
    </subcellularLocation>
</comment>
<keyword evidence="4 8" id="KW-1133">Transmembrane helix</keyword>
<evidence type="ECO:0000256" key="3">
    <source>
        <dbReference type="ARBA" id="ARBA00022737"/>
    </source>
</evidence>
<evidence type="ECO:0000256" key="4">
    <source>
        <dbReference type="ARBA" id="ARBA00022989"/>
    </source>
</evidence>
<dbReference type="PANTHER" id="PTHR17068">
    <property type="entry name" value="MYELOID-ASSOCIATED DIFFERENTIATION MARKER MYADM FAMILY MEMBER"/>
    <property type="match status" value="1"/>
</dbReference>
<proteinExistence type="inferred from homology"/>
<reference evidence="10" key="3">
    <citation type="submission" date="2025-09" db="UniProtKB">
        <authorList>
            <consortium name="Ensembl"/>
        </authorList>
    </citation>
    <scope>IDENTIFICATION</scope>
    <source>
        <strain evidence="10">Hd-rR</strain>
    </source>
</reference>
<dbReference type="InterPro" id="IPR008253">
    <property type="entry name" value="Marvel"/>
</dbReference>
<sequence>MASVDLKSVTQPVGIIRMIATILACICFSLVASAGHVASSYWAWCMFSWCFCCFFTLLIVILEFTTVNTKMPFAWEDFTAAHAILASLLCLSTSIIYPAFFTCGTCNRQIGATVVSWVCLALYVGEVVLTRLRLRSTGQTNGFLSTLPGIMKILETFIACIIFMSMETPQYSGSPPMQWCVAVFSLCFVFAIILVLLSLAQLTSFIPFSFDKLTIVYNILATVMYMTAMVLWPLYSFSIRQNNSQLVRNHDKLVVVTVMAVFNFIVYTLDTMYAIRLVFCISNDVYSSFIFKNTSVWNIHSSTRSKSTLSKIHCPPATKFRPS</sequence>
<dbReference type="Bgee" id="ENSORLG00000027535">
    <property type="expression patterns" value="Expressed in intestine and 3 other cell types or tissues"/>
</dbReference>
<feature type="domain" description="MARVEL" evidence="9">
    <location>
        <begin position="8"/>
        <end position="135"/>
    </location>
</feature>
<keyword evidence="2 7" id="KW-0812">Transmembrane</keyword>
<dbReference type="PROSITE" id="PS51225">
    <property type="entry name" value="MARVEL"/>
    <property type="match status" value="2"/>
</dbReference>
<feature type="transmembrane region" description="Helical" evidence="8">
    <location>
        <begin position="15"/>
        <end position="34"/>
    </location>
</feature>
<feature type="transmembrane region" description="Helical" evidence="8">
    <location>
        <begin position="110"/>
        <end position="129"/>
    </location>
</feature>
<dbReference type="Ensembl" id="ENSORLT00000037816.1">
    <property type="protein sequence ID" value="ENSORLP00000029637.1"/>
    <property type="gene ID" value="ENSORLG00000027535.1"/>
</dbReference>
<dbReference type="Pfam" id="PF01284">
    <property type="entry name" value="MARVEL"/>
    <property type="match status" value="2"/>
</dbReference>
<keyword evidence="11" id="KW-1185">Reference proteome</keyword>
<dbReference type="FunCoup" id="A0A3B3HCT3">
    <property type="interactions" value="2"/>
</dbReference>
<feature type="domain" description="MARVEL" evidence="9">
    <location>
        <begin position="143"/>
        <end position="279"/>
    </location>
</feature>
<evidence type="ECO:0000256" key="7">
    <source>
        <dbReference type="PROSITE-ProRule" id="PRU00581"/>
    </source>
</evidence>
<dbReference type="InParanoid" id="A0A3B3HCT3"/>
<evidence type="ECO:0000256" key="5">
    <source>
        <dbReference type="ARBA" id="ARBA00023136"/>
    </source>
</evidence>
<reference evidence="10" key="2">
    <citation type="submission" date="2025-08" db="UniProtKB">
        <authorList>
            <consortium name="Ensembl"/>
        </authorList>
    </citation>
    <scope>IDENTIFICATION</scope>
    <source>
        <strain evidence="10">Hd-rR</strain>
    </source>
</reference>
<evidence type="ECO:0000256" key="6">
    <source>
        <dbReference type="ARBA" id="ARBA00034721"/>
    </source>
</evidence>
<feature type="transmembrane region" description="Helical" evidence="8">
    <location>
        <begin position="149"/>
        <end position="167"/>
    </location>
</feature>
<feature type="transmembrane region" description="Helical" evidence="8">
    <location>
        <begin position="214"/>
        <end position="232"/>
    </location>
</feature>
<evidence type="ECO:0000259" key="9">
    <source>
        <dbReference type="PROSITE" id="PS51225"/>
    </source>
</evidence>
<comment type="similarity">
    <text evidence="6">Belongs to the MAL family.</text>
</comment>
<feature type="transmembrane region" description="Helical" evidence="8">
    <location>
        <begin position="179"/>
        <end position="202"/>
    </location>
</feature>
<dbReference type="PANTHER" id="PTHR17068:SF2">
    <property type="entry name" value="MYELOID-ASSOCIATED DIFFERENTIATION MARKER-LIKE"/>
    <property type="match status" value="1"/>
</dbReference>
<feature type="transmembrane region" description="Helical" evidence="8">
    <location>
        <begin position="253"/>
        <end position="275"/>
    </location>
</feature>
<keyword evidence="3" id="KW-0677">Repeat</keyword>
<feature type="transmembrane region" description="Helical" evidence="8">
    <location>
        <begin position="82"/>
        <end position="103"/>
    </location>
</feature>
<feature type="transmembrane region" description="Helical" evidence="8">
    <location>
        <begin position="41"/>
        <end position="62"/>
    </location>
</feature>
<evidence type="ECO:0000313" key="10">
    <source>
        <dbReference type="Ensembl" id="ENSORLP00000029637.1"/>
    </source>
</evidence>
<name>A0A3B3HCT3_ORYLA</name>
<dbReference type="GO" id="GO:0016020">
    <property type="term" value="C:membrane"/>
    <property type="evidence" value="ECO:0007669"/>
    <property type="project" value="UniProtKB-SubCell"/>
</dbReference>
<protein>
    <recommendedName>
        <fullName evidence="9">MARVEL domain-containing protein</fullName>
    </recommendedName>
</protein>
<evidence type="ECO:0000313" key="11">
    <source>
        <dbReference type="Proteomes" id="UP000001038"/>
    </source>
</evidence>
<evidence type="ECO:0000256" key="1">
    <source>
        <dbReference type="ARBA" id="ARBA00004141"/>
    </source>
</evidence>
<dbReference type="AlphaFoldDB" id="A0A3B3HCT3"/>
<evidence type="ECO:0000256" key="8">
    <source>
        <dbReference type="SAM" id="Phobius"/>
    </source>
</evidence>
<dbReference type="InterPro" id="IPR047123">
    <property type="entry name" value="MYADM-like"/>
</dbReference>